<dbReference type="EMBL" id="NHYD01000886">
    <property type="protein sequence ID" value="PPQ92987.1"/>
    <property type="molecule type" value="Genomic_DNA"/>
</dbReference>
<dbReference type="InParanoid" id="A0A409XQJ7"/>
<evidence type="ECO:0000313" key="2">
    <source>
        <dbReference type="Proteomes" id="UP000283269"/>
    </source>
</evidence>
<keyword evidence="2" id="KW-1185">Reference proteome</keyword>
<dbReference type="AlphaFoldDB" id="A0A409XQJ7"/>
<accession>A0A409XQJ7</accession>
<gene>
    <name evidence="1" type="ORF">CVT25_000188</name>
</gene>
<dbReference type="OrthoDB" id="2986786at2759"/>
<organism evidence="1 2">
    <name type="scientific">Psilocybe cyanescens</name>
    <dbReference type="NCBI Taxonomy" id="93625"/>
    <lineage>
        <taxon>Eukaryota</taxon>
        <taxon>Fungi</taxon>
        <taxon>Dikarya</taxon>
        <taxon>Basidiomycota</taxon>
        <taxon>Agaricomycotina</taxon>
        <taxon>Agaricomycetes</taxon>
        <taxon>Agaricomycetidae</taxon>
        <taxon>Agaricales</taxon>
        <taxon>Agaricineae</taxon>
        <taxon>Strophariaceae</taxon>
        <taxon>Psilocybe</taxon>
    </lineage>
</organism>
<reference evidence="1 2" key="1">
    <citation type="journal article" date="2018" name="Evol. Lett.">
        <title>Horizontal gene cluster transfer increased hallucinogenic mushroom diversity.</title>
        <authorList>
            <person name="Reynolds H.T."/>
            <person name="Vijayakumar V."/>
            <person name="Gluck-Thaler E."/>
            <person name="Korotkin H.B."/>
            <person name="Matheny P.B."/>
            <person name="Slot J.C."/>
        </authorList>
    </citation>
    <scope>NUCLEOTIDE SEQUENCE [LARGE SCALE GENOMIC DNA]</scope>
    <source>
        <strain evidence="1 2">2631</strain>
    </source>
</reference>
<dbReference type="Proteomes" id="UP000283269">
    <property type="component" value="Unassembled WGS sequence"/>
</dbReference>
<comment type="caution">
    <text evidence="1">The sequence shown here is derived from an EMBL/GenBank/DDBJ whole genome shotgun (WGS) entry which is preliminary data.</text>
</comment>
<dbReference type="STRING" id="93625.A0A409XQJ7"/>
<name>A0A409XQJ7_PSICY</name>
<protein>
    <submittedName>
        <fullName evidence="1">Uncharacterized protein</fullName>
    </submittedName>
</protein>
<sequence>MLYWIRQSFQTKFKRLKQAVRLTKSRAQHSALRSKSKFARTSQRFHATSKSTICSAEAVIIPSLPGVSQTRLPDPPFPHLLVCNQVPTDAEAELILDAIAQAQEEAARLTATFSQRRNAKSQSKDDHDHCSRTSRAWRLVTTHKIDQANIFIRQHQGILSAIRQLPAEILQEIFLHVAHFHLNHHDLQWRYNSTEHPSWALSQACGTWRTIALNMPSLWNRLPTIRLKRFCATTNLQVEYLCELLRRSSGTLLDLCIDATHFYPGQAAKRHHHATVDLLCQHAERWETAAIKLGVCVPGGLRSIKGRLTTLKSLTLSASRPSWFSPDSIDFFEDAPQLTSVHIATPFSRETPLPFAQLKHYTERFDDDEFQITRAMRSPVLETLTMIALNNELVFPTLTLPCLVQLHVEIPHQLYLNDADVGCFDYLTLPSIQDIRIISRIENMAPTLQRMLKNSSPCLALKRLALRFKFIEPGQLTDLLKLTPALIHLSATLPLGSDIDIHNLAGASLSEHAHRPLVPLLETCEFYNGDDITANVSTALNKLASSRCEPQPDNISTLNSNPLLSNETHRLRSLSIYFSEPVSFWLQPQHRRFEDWFLATTSFDLEILRDALVARLPDLLDYRYHEQSGIRCLIEHDEVRRILAKIDAVRVDHARDIYVSGVHYALKSIAKCQCPGTKNGALARKILDKWAPITDDPDALKHRHWARQGNRSLVYIPNDSSEKSYLRTESPIDIVLGVRDERPPMFSFESI</sequence>
<proteinExistence type="predicted"/>
<evidence type="ECO:0000313" key="1">
    <source>
        <dbReference type="EMBL" id="PPQ92987.1"/>
    </source>
</evidence>